<dbReference type="AlphaFoldDB" id="A0A3P8ELD6"/>
<sequence length="267" mass="30521">MGKFESSITLSTYDRQDFNLSVCGTVLKPQIQLIPNTFEFGGVRIGSMKSLPFEITNNGITRVLIEIQLKNFDEFQITDHINSLSLDGYMNEQIYTNNRNNSTRNKFISSYSEELEKISINTVKVPHSSSYLEYDKSTCLYHIHIPPQSKWIGYLVYKPKDVSFHDFVLPLLINKLNPKLLSQKSDDINNINVNTEEETIIDGETDLKMSSQDYEPRVIATALRQPITIEPKNGILKFIATLNDNVSEPTNVLYQVSEILIINTVFK</sequence>
<dbReference type="PANTHER" id="PTHR45912">
    <property type="entry name" value="CILIA- AND FLAGELLA-ASSOCIATED PROTEIN 47"/>
    <property type="match status" value="1"/>
</dbReference>
<dbReference type="EMBL" id="UZAL01034228">
    <property type="protein sequence ID" value="VDP64907.1"/>
    <property type="molecule type" value="Genomic_DNA"/>
</dbReference>
<organism evidence="1 2">
    <name type="scientific">Schistosoma mattheei</name>
    <dbReference type="NCBI Taxonomy" id="31246"/>
    <lineage>
        <taxon>Eukaryota</taxon>
        <taxon>Metazoa</taxon>
        <taxon>Spiralia</taxon>
        <taxon>Lophotrochozoa</taxon>
        <taxon>Platyhelminthes</taxon>
        <taxon>Trematoda</taxon>
        <taxon>Digenea</taxon>
        <taxon>Strigeidida</taxon>
        <taxon>Schistosomatoidea</taxon>
        <taxon>Schistosomatidae</taxon>
        <taxon>Schistosoma</taxon>
    </lineage>
</organism>
<accession>A0A3P8ELD6</accession>
<dbReference type="GO" id="GO:0060271">
    <property type="term" value="P:cilium assembly"/>
    <property type="evidence" value="ECO:0007669"/>
    <property type="project" value="TreeGrafter"/>
</dbReference>
<evidence type="ECO:0000313" key="2">
    <source>
        <dbReference type="Proteomes" id="UP000269396"/>
    </source>
</evidence>
<reference evidence="1 2" key="1">
    <citation type="submission" date="2018-11" db="EMBL/GenBank/DDBJ databases">
        <authorList>
            <consortium name="Pathogen Informatics"/>
        </authorList>
    </citation>
    <scope>NUCLEOTIDE SEQUENCE [LARGE SCALE GENOMIC DNA]</scope>
    <source>
        <strain>Denwood</strain>
        <strain evidence="2">Zambia</strain>
    </source>
</reference>
<name>A0A3P8ELD6_9TREM</name>
<proteinExistence type="predicted"/>
<keyword evidence="2" id="KW-1185">Reference proteome</keyword>
<protein>
    <submittedName>
        <fullName evidence="1">Uncharacterized protein</fullName>
    </submittedName>
</protein>
<evidence type="ECO:0000313" key="1">
    <source>
        <dbReference type="EMBL" id="VDP64907.1"/>
    </source>
</evidence>
<dbReference type="GO" id="GO:0005929">
    <property type="term" value="C:cilium"/>
    <property type="evidence" value="ECO:0007669"/>
    <property type="project" value="TreeGrafter"/>
</dbReference>
<dbReference type="Proteomes" id="UP000269396">
    <property type="component" value="Unassembled WGS sequence"/>
</dbReference>
<gene>
    <name evidence="1" type="ORF">SMTD_LOCUS14072</name>
</gene>
<dbReference type="PANTHER" id="PTHR45912:SF3">
    <property type="entry name" value="CILIA- AND FLAGELLA-ASSOCIATED PROTEIN 47"/>
    <property type="match status" value="1"/>
</dbReference>